<name>A0A2T4AN37_TRIHA</name>
<dbReference type="SUPFAM" id="SSF52833">
    <property type="entry name" value="Thioredoxin-like"/>
    <property type="match status" value="1"/>
</dbReference>
<proteinExistence type="inferred from homology"/>
<dbReference type="Gene3D" id="3.40.30.10">
    <property type="entry name" value="Glutaredoxin"/>
    <property type="match status" value="1"/>
</dbReference>
<dbReference type="InterPro" id="IPR036282">
    <property type="entry name" value="Glutathione-S-Trfase_C_sf"/>
</dbReference>
<dbReference type="CDD" id="cd03057">
    <property type="entry name" value="GST_N_Beta"/>
    <property type="match status" value="1"/>
</dbReference>
<evidence type="ECO:0000259" key="2">
    <source>
        <dbReference type="PROSITE" id="PS50404"/>
    </source>
</evidence>
<dbReference type="Pfam" id="PF00043">
    <property type="entry name" value="GST_C"/>
    <property type="match status" value="1"/>
</dbReference>
<protein>
    <recommendedName>
        <fullName evidence="6">GST C-terminal domain-containing protein</fullName>
    </recommendedName>
</protein>
<evidence type="ECO:0000313" key="5">
    <source>
        <dbReference type="Proteomes" id="UP000241690"/>
    </source>
</evidence>
<dbReference type="RefSeq" id="XP_024778146.1">
    <property type="nucleotide sequence ID" value="XM_024922518.1"/>
</dbReference>
<dbReference type="PANTHER" id="PTHR44051:SF8">
    <property type="entry name" value="GLUTATHIONE S-TRANSFERASE GSTA"/>
    <property type="match status" value="1"/>
</dbReference>
<dbReference type="CDD" id="cd03188">
    <property type="entry name" value="GST_C_Beta"/>
    <property type="match status" value="1"/>
</dbReference>
<dbReference type="SFLD" id="SFLDG00358">
    <property type="entry name" value="Main_(cytGST)"/>
    <property type="match status" value="1"/>
</dbReference>
<dbReference type="PANTHER" id="PTHR44051">
    <property type="entry name" value="GLUTATHIONE S-TRANSFERASE-RELATED"/>
    <property type="match status" value="1"/>
</dbReference>
<gene>
    <name evidence="4" type="ORF">M431DRAFT_76952</name>
</gene>
<dbReference type="InterPro" id="IPR036249">
    <property type="entry name" value="Thioredoxin-like_sf"/>
</dbReference>
<dbReference type="Proteomes" id="UP000241690">
    <property type="component" value="Unassembled WGS sequence"/>
</dbReference>
<dbReference type="EMBL" id="KZ679676">
    <property type="protein sequence ID" value="PTB58469.1"/>
    <property type="molecule type" value="Genomic_DNA"/>
</dbReference>
<dbReference type="PROSITE" id="PS50404">
    <property type="entry name" value="GST_NTER"/>
    <property type="match status" value="1"/>
</dbReference>
<dbReference type="Gene3D" id="1.20.1050.10">
    <property type="match status" value="1"/>
</dbReference>
<dbReference type="STRING" id="983964.A0A2T4AN37"/>
<sequence>MDFYFIPDTCALAVHIACHEANIPLQLREIERSPTGLRIKTTTAIPSDYMSLNPKQKVPAMGLPNGSILTETQAILQYIAWELAPAAHNGDLLPKSGLERWRALELLNFITTEIHKAFSPLFNPDMSSKHRERAIKDLGRAFTILQDTLGEKEFLIGQEISVLDCYAWTLLSWTRVFDDVDLAEWPSLVRYRQKILQRPSVQKALEEERLVFVF</sequence>
<dbReference type="InterPro" id="IPR004046">
    <property type="entry name" value="GST_C"/>
</dbReference>
<dbReference type="InterPro" id="IPR040079">
    <property type="entry name" value="Glutathione_S-Trfase"/>
</dbReference>
<dbReference type="InterPro" id="IPR004045">
    <property type="entry name" value="Glutathione_S-Trfase_N"/>
</dbReference>
<dbReference type="GeneID" id="36631101"/>
<comment type="similarity">
    <text evidence="1">Belongs to the GST superfamily.</text>
</comment>
<dbReference type="SUPFAM" id="SSF47616">
    <property type="entry name" value="GST C-terminal domain-like"/>
    <property type="match status" value="1"/>
</dbReference>
<evidence type="ECO:0000256" key="1">
    <source>
        <dbReference type="ARBA" id="ARBA00007409"/>
    </source>
</evidence>
<organism evidence="4 5">
    <name type="scientific">Trichoderma harzianum CBS 226.95</name>
    <dbReference type="NCBI Taxonomy" id="983964"/>
    <lineage>
        <taxon>Eukaryota</taxon>
        <taxon>Fungi</taxon>
        <taxon>Dikarya</taxon>
        <taxon>Ascomycota</taxon>
        <taxon>Pezizomycotina</taxon>
        <taxon>Sordariomycetes</taxon>
        <taxon>Hypocreomycetidae</taxon>
        <taxon>Hypocreales</taxon>
        <taxon>Hypocreaceae</taxon>
        <taxon>Trichoderma</taxon>
    </lineage>
</organism>
<dbReference type="AlphaFoldDB" id="A0A2T4AN37"/>
<dbReference type="Pfam" id="PF13409">
    <property type="entry name" value="GST_N_2"/>
    <property type="match status" value="1"/>
</dbReference>
<evidence type="ECO:0008006" key="6">
    <source>
        <dbReference type="Google" id="ProtNLM"/>
    </source>
</evidence>
<accession>A0A2T4AN37</accession>
<dbReference type="SFLD" id="SFLDS00019">
    <property type="entry name" value="Glutathione_Transferase_(cytos"/>
    <property type="match status" value="1"/>
</dbReference>
<keyword evidence="5" id="KW-1185">Reference proteome</keyword>
<evidence type="ECO:0000313" key="4">
    <source>
        <dbReference type="EMBL" id="PTB58469.1"/>
    </source>
</evidence>
<evidence type="ECO:0000259" key="3">
    <source>
        <dbReference type="PROSITE" id="PS50405"/>
    </source>
</evidence>
<dbReference type="InterPro" id="IPR010987">
    <property type="entry name" value="Glutathione-S-Trfase_C-like"/>
</dbReference>
<reference evidence="4 5" key="1">
    <citation type="submission" date="2016-07" db="EMBL/GenBank/DDBJ databases">
        <title>Multiple horizontal gene transfer events from other fungi enriched the ability of initially mycotrophic Trichoderma (Ascomycota) to feed on dead plant biomass.</title>
        <authorList>
            <consortium name="DOE Joint Genome Institute"/>
            <person name="Aerts A."/>
            <person name="Atanasova L."/>
            <person name="Chenthamara K."/>
            <person name="Zhang J."/>
            <person name="Grujic M."/>
            <person name="Henrissat B."/>
            <person name="Kuo A."/>
            <person name="Salamov A."/>
            <person name="Lipzen A."/>
            <person name="Labutti K."/>
            <person name="Barry K."/>
            <person name="Miao Y."/>
            <person name="Rahimi M.J."/>
            <person name="Shen Q."/>
            <person name="Grigoriev I.V."/>
            <person name="Kubicek C.P."/>
            <person name="Druzhinina I.S."/>
        </authorList>
    </citation>
    <scope>NUCLEOTIDE SEQUENCE [LARGE SCALE GENOMIC DNA]</scope>
    <source>
        <strain evidence="4 5">CBS 226.95</strain>
    </source>
</reference>
<feature type="domain" description="GST N-terminal" evidence="2">
    <location>
        <begin position="1"/>
        <end position="87"/>
    </location>
</feature>
<feature type="domain" description="GST C-terminal" evidence="3">
    <location>
        <begin position="96"/>
        <end position="214"/>
    </location>
</feature>
<dbReference type="PROSITE" id="PS50405">
    <property type="entry name" value="GST_CTER"/>
    <property type="match status" value="1"/>
</dbReference>